<dbReference type="InterPro" id="IPR037523">
    <property type="entry name" value="VOC_core"/>
</dbReference>
<keyword evidence="3" id="KW-1185">Reference proteome</keyword>
<evidence type="ECO:0000313" key="3">
    <source>
        <dbReference type="Proteomes" id="UP001065322"/>
    </source>
</evidence>
<reference evidence="3" key="1">
    <citation type="submission" date="2020-06" db="EMBL/GenBank/DDBJ databases">
        <title>Thalassolituus marinus alknpb1M-1, a hydrocarbon-degrading bacterium isolated from the deep-sea overlying water using an in-situ strategy from the South China Sea basin.</title>
        <authorList>
            <person name="Dong C."/>
            <person name="Chen Y."/>
            <person name="Shao Z."/>
        </authorList>
    </citation>
    <scope>NUCLEOTIDE SEQUENCE [LARGE SCALE GENOMIC DNA]</scope>
    <source>
        <strain evidence="3">alknpb1M-1</strain>
    </source>
</reference>
<accession>A0ABY6AAG6</accession>
<dbReference type="EMBL" id="CP054475">
    <property type="protein sequence ID" value="UXD87203.1"/>
    <property type="molecule type" value="Genomic_DNA"/>
</dbReference>
<dbReference type="InterPro" id="IPR029068">
    <property type="entry name" value="Glyas_Bleomycin-R_OHBP_Dase"/>
</dbReference>
<gene>
    <name evidence="2" type="ORF">HUF19_07065</name>
</gene>
<dbReference type="Pfam" id="PF00903">
    <property type="entry name" value="Glyoxalase"/>
    <property type="match status" value="1"/>
</dbReference>
<dbReference type="Gene3D" id="3.30.720.120">
    <property type="match status" value="1"/>
</dbReference>
<protein>
    <submittedName>
        <fullName evidence="2">VOC family protein</fullName>
    </submittedName>
</protein>
<name>A0ABY6AAG6_9GAMM</name>
<dbReference type="PROSITE" id="PS51819">
    <property type="entry name" value="VOC"/>
    <property type="match status" value="1"/>
</dbReference>
<evidence type="ECO:0000313" key="2">
    <source>
        <dbReference type="EMBL" id="UXD87203.1"/>
    </source>
</evidence>
<sequence>MKIESASMTVVTAQLAEARRFYQQYFAARPLFDCGWYVVLRLSNGQELCLMEPQEGMVPFNGGIFLNIRVEDADALHKSLTAAGLAVAIPLDDHPWGDRGFGVVDPAGVMVYCHHTIAPAAEFEPFFLPQD</sequence>
<dbReference type="Gene3D" id="3.30.720.110">
    <property type="match status" value="1"/>
</dbReference>
<dbReference type="InterPro" id="IPR004360">
    <property type="entry name" value="Glyas_Fos-R_dOase_dom"/>
</dbReference>
<proteinExistence type="predicted"/>
<dbReference type="SUPFAM" id="SSF54593">
    <property type="entry name" value="Glyoxalase/Bleomycin resistance protein/Dihydroxybiphenyl dioxygenase"/>
    <property type="match status" value="1"/>
</dbReference>
<organism evidence="2 3">
    <name type="scientific">Thalassolituus hydrocarboniclasticus</name>
    <dbReference type="NCBI Taxonomy" id="2742796"/>
    <lineage>
        <taxon>Bacteria</taxon>
        <taxon>Pseudomonadati</taxon>
        <taxon>Pseudomonadota</taxon>
        <taxon>Gammaproteobacteria</taxon>
        <taxon>Oceanospirillales</taxon>
        <taxon>Oceanospirillaceae</taxon>
        <taxon>Thalassolituus</taxon>
    </lineage>
</organism>
<evidence type="ECO:0000259" key="1">
    <source>
        <dbReference type="PROSITE" id="PS51819"/>
    </source>
</evidence>
<feature type="domain" description="VOC" evidence="1">
    <location>
        <begin position="4"/>
        <end position="116"/>
    </location>
</feature>
<dbReference type="RefSeq" id="WP_260999123.1">
    <property type="nucleotide sequence ID" value="NZ_CP054475.1"/>
</dbReference>
<dbReference type="Proteomes" id="UP001065322">
    <property type="component" value="Chromosome"/>
</dbReference>